<keyword evidence="2" id="KW-0564">Palmitate</keyword>
<keyword evidence="2" id="KW-1134">Transmembrane beta strand</keyword>
<dbReference type="EMBL" id="CAFB01000035">
    <property type="protein sequence ID" value="CCD28884.1"/>
    <property type="molecule type" value="Genomic_DNA"/>
</dbReference>
<proteinExistence type="inferred from homology"/>
<dbReference type="GO" id="GO:0005886">
    <property type="term" value="C:plasma membrane"/>
    <property type="evidence" value="ECO:0007669"/>
    <property type="project" value="UniProtKB-SubCell"/>
</dbReference>
<dbReference type="Gene3D" id="2.20.200.10">
    <property type="entry name" value="Outer membrane efflux proteins (OEP)"/>
    <property type="match status" value="1"/>
</dbReference>
<keyword evidence="4" id="KW-1185">Reference proteome</keyword>
<dbReference type="Gene3D" id="1.20.1600.10">
    <property type="entry name" value="Outer membrane efflux proteins (OEP)"/>
    <property type="match status" value="1"/>
</dbReference>
<dbReference type="GO" id="GO:0015562">
    <property type="term" value="F:efflux transmembrane transporter activity"/>
    <property type="evidence" value="ECO:0007669"/>
    <property type="project" value="InterPro"/>
</dbReference>
<evidence type="ECO:0000313" key="3">
    <source>
        <dbReference type="EMBL" id="CCD28884.1"/>
    </source>
</evidence>
<dbReference type="RefSeq" id="WP_006682145.1">
    <property type="nucleotide sequence ID" value="NZ_CAFB01000035.1"/>
</dbReference>
<dbReference type="SUPFAM" id="SSF56954">
    <property type="entry name" value="Outer membrane efflux proteins (OEP)"/>
    <property type="match status" value="1"/>
</dbReference>
<dbReference type="PANTHER" id="PTHR30203:SF32">
    <property type="entry name" value="CATION EFFLUX SYSTEM PROTEIN CUSC"/>
    <property type="match status" value="1"/>
</dbReference>
<evidence type="ECO:0000256" key="2">
    <source>
        <dbReference type="RuleBase" id="RU362097"/>
    </source>
</evidence>
<dbReference type="Pfam" id="PF02321">
    <property type="entry name" value="OEP"/>
    <property type="match status" value="2"/>
</dbReference>
<comment type="caution">
    <text evidence="3">The sequence shown here is derived from an EMBL/GenBank/DDBJ whole genome shotgun (WGS) entry which is preliminary data.</text>
</comment>
<dbReference type="NCBIfam" id="TIGR01845">
    <property type="entry name" value="outer_NodT"/>
    <property type="match status" value="1"/>
</dbReference>
<keyword evidence="2" id="KW-0812">Transmembrane</keyword>
<name>G2J7Y7_9BURK</name>
<protein>
    <submittedName>
        <fullName evidence="3">Outer membrane efflux protein OprB</fullName>
    </submittedName>
</protein>
<dbReference type="PROSITE" id="PS51257">
    <property type="entry name" value="PROKAR_LIPOPROTEIN"/>
    <property type="match status" value="1"/>
</dbReference>
<dbReference type="Proteomes" id="UP000054051">
    <property type="component" value="Unassembled WGS sequence"/>
</dbReference>
<keyword evidence="2" id="KW-0449">Lipoprotein</keyword>
<dbReference type="InterPro" id="IPR003423">
    <property type="entry name" value="OMP_efflux"/>
</dbReference>
<dbReference type="STRING" id="1070319.CAGGBEG34_190051"/>
<dbReference type="AlphaFoldDB" id="G2J7Y7"/>
<evidence type="ECO:0000256" key="1">
    <source>
        <dbReference type="ARBA" id="ARBA00007613"/>
    </source>
</evidence>
<gene>
    <name evidence="3" type="primary">oprM</name>
    <name evidence="3" type="ORF">CAGGBEG34_190051</name>
</gene>
<dbReference type="OrthoDB" id="9770517at2"/>
<dbReference type="InterPro" id="IPR010131">
    <property type="entry name" value="MdtP/NodT-like"/>
</dbReference>
<organism evidence="3 4">
    <name type="scientific">Candidatus Glomeribacter gigasporarum BEG34</name>
    <dbReference type="NCBI Taxonomy" id="1070319"/>
    <lineage>
        <taxon>Bacteria</taxon>
        <taxon>Pseudomonadati</taxon>
        <taxon>Pseudomonadota</taxon>
        <taxon>Betaproteobacteria</taxon>
        <taxon>Burkholderiales</taxon>
        <taxon>Burkholderiaceae</taxon>
        <taxon>Candidatus Glomeribacter</taxon>
    </lineage>
</organism>
<dbReference type="eggNOG" id="COG1538">
    <property type="taxonomic scope" value="Bacteria"/>
</dbReference>
<sequence length="462" mass="49694">MRLYAIPAIAFLSACTLQPRYQRPAAPVAAHYPAFGAAKPEETGWRDFFADPRLQALIDIALRNNRDLRIAALKVEQTRAQYQIARAAFIPALQVQSGAERSRIPESVSPTGQSMTRGQYSIGAGIAWEIDFFGKLHSLKDAALAAYLSTAHACRAAEIALVAQLAKQYLTLRAFDEQLKVTQDALAAALESERLVKLRVDAGVASALDLTDAESAAARARTNEQNQLRARAQAENALVLLLGQPLPDNLPPAAALDPQGILADLPAGVPSDLLTRRPDIMAAEEMLRAANAQIGAARAAFFPSISLTGQYGMASAALSGLFKAGALAWAFSPNIALPIFRGGAHRAQLDAARVGKKIAVAQYEKTIQTAFREVADALAARATDAQHIAALEQTIAAQRRRLKLSTLRYQHGIDGYARVLAAQTDLYAARQALIAAHLARWANLVDLYRALGGGWRARRADV</sequence>
<keyword evidence="2" id="KW-0472">Membrane</keyword>
<evidence type="ECO:0000313" key="4">
    <source>
        <dbReference type="Proteomes" id="UP000054051"/>
    </source>
</evidence>
<comment type="similarity">
    <text evidence="1 2">Belongs to the outer membrane factor (OMF) (TC 1.B.17) family.</text>
</comment>
<accession>G2J7Y7</accession>
<reference evidence="3 4" key="1">
    <citation type="submission" date="2011-08" db="EMBL/GenBank/DDBJ databases">
        <title>The genome of the obligate endobacterium of an arbuscular mycorrhizal fungus reveals an interphylum network of nutritional interactions.</title>
        <authorList>
            <person name="Ghignone S."/>
            <person name="Salvioli A."/>
            <person name="Anca I."/>
            <person name="Lumini E."/>
            <person name="Ortu G."/>
            <person name="Petiti L."/>
            <person name="Cruveiller S."/>
            <person name="Bianciotto V."/>
            <person name="Piffanelli P."/>
            <person name="Lanfranco L."/>
            <person name="Bonfante P."/>
        </authorList>
    </citation>
    <scope>NUCLEOTIDE SEQUENCE [LARGE SCALE GENOMIC DNA]</scope>
    <source>
        <strain evidence="3 4">BEG34</strain>
    </source>
</reference>
<comment type="subcellular location">
    <subcellularLocation>
        <location evidence="2">Cell membrane</location>
        <topology evidence="2">Lipid-anchor</topology>
    </subcellularLocation>
</comment>
<dbReference type="PANTHER" id="PTHR30203">
    <property type="entry name" value="OUTER MEMBRANE CATION EFFLUX PROTEIN"/>
    <property type="match status" value="1"/>
</dbReference>